<feature type="domain" description="PLOD1-3-like GT" evidence="2">
    <location>
        <begin position="114"/>
        <end position="190"/>
    </location>
</feature>
<name>A0A3P7L5T8_STRVU</name>
<evidence type="ECO:0000313" key="3">
    <source>
        <dbReference type="EMBL" id="VDM78065.1"/>
    </source>
</evidence>
<dbReference type="PANTHER" id="PTHR10730:SF45">
    <property type="entry name" value="PROCOLLAGEN-LYSINE,2-OXOGLUTARATE 5-DIOXYGENASE"/>
    <property type="match status" value="1"/>
</dbReference>
<sequence length="190" mass="21138">MTVADLYALQAYVLVMIVYLLPNVIIPMLPLLVASLLPALVRCRFEPELVVVTVATEDTDGLRRLLRSAEEFDIKVQVLGMGEEWKGGDTRVAQMLPLLVAFLLPALARCRFEPELIVVTVATEDTDGLRRLLKSAEEFDIKVQVLGMGEEWKGGDTRVAQGGGQKIRILQEGLKNYKNREDAIILFVDA</sequence>
<dbReference type="InterPro" id="IPR057589">
    <property type="entry name" value="GT_PLOD"/>
</dbReference>
<dbReference type="GO" id="GO:0008475">
    <property type="term" value="F:procollagen-lysine 5-dioxygenase activity"/>
    <property type="evidence" value="ECO:0007669"/>
    <property type="project" value="TreeGrafter"/>
</dbReference>
<keyword evidence="1" id="KW-0472">Membrane</keyword>
<dbReference type="AlphaFoldDB" id="A0A3P7L5T8"/>
<dbReference type="EMBL" id="UYYB01100881">
    <property type="protein sequence ID" value="VDM78065.1"/>
    <property type="molecule type" value="Genomic_DNA"/>
</dbReference>
<evidence type="ECO:0000256" key="1">
    <source>
        <dbReference type="SAM" id="Phobius"/>
    </source>
</evidence>
<dbReference type="PANTHER" id="PTHR10730">
    <property type="entry name" value="PROCOLLAGEN-LYSINE,2-OXOGLUTARATE 5-DIOXYGENASE/GLYCOSYLTRANSFERASE 25 FAMILY MEMBER"/>
    <property type="match status" value="1"/>
</dbReference>
<feature type="domain" description="PLOD1-3-like GT" evidence="2">
    <location>
        <begin position="47"/>
        <end position="91"/>
    </location>
</feature>
<dbReference type="InterPro" id="IPR050757">
    <property type="entry name" value="Collagen_mod_GT25"/>
</dbReference>
<keyword evidence="4" id="KW-1185">Reference proteome</keyword>
<gene>
    <name evidence="3" type="ORF">SVUK_LOCUS13063</name>
</gene>
<reference evidence="3 4" key="1">
    <citation type="submission" date="2018-11" db="EMBL/GenBank/DDBJ databases">
        <authorList>
            <consortium name="Pathogen Informatics"/>
        </authorList>
    </citation>
    <scope>NUCLEOTIDE SEQUENCE [LARGE SCALE GENOMIC DNA]</scope>
</reference>
<dbReference type="Pfam" id="PF25342">
    <property type="entry name" value="GT_PLOD"/>
    <property type="match status" value="2"/>
</dbReference>
<keyword evidence="1" id="KW-0812">Transmembrane</keyword>
<accession>A0A3P7L5T8</accession>
<protein>
    <recommendedName>
        <fullName evidence="2">PLOD1-3-like GT domain-containing protein</fullName>
    </recommendedName>
</protein>
<evidence type="ECO:0000313" key="4">
    <source>
        <dbReference type="Proteomes" id="UP000270094"/>
    </source>
</evidence>
<dbReference type="Proteomes" id="UP000270094">
    <property type="component" value="Unassembled WGS sequence"/>
</dbReference>
<proteinExistence type="predicted"/>
<organism evidence="3 4">
    <name type="scientific">Strongylus vulgaris</name>
    <name type="common">Blood worm</name>
    <dbReference type="NCBI Taxonomy" id="40348"/>
    <lineage>
        <taxon>Eukaryota</taxon>
        <taxon>Metazoa</taxon>
        <taxon>Ecdysozoa</taxon>
        <taxon>Nematoda</taxon>
        <taxon>Chromadorea</taxon>
        <taxon>Rhabditida</taxon>
        <taxon>Rhabditina</taxon>
        <taxon>Rhabditomorpha</taxon>
        <taxon>Strongyloidea</taxon>
        <taxon>Strongylidae</taxon>
        <taxon>Strongylus</taxon>
    </lineage>
</organism>
<feature type="transmembrane region" description="Helical" evidence="1">
    <location>
        <begin position="12"/>
        <end position="37"/>
    </location>
</feature>
<dbReference type="GO" id="GO:0005783">
    <property type="term" value="C:endoplasmic reticulum"/>
    <property type="evidence" value="ECO:0007669"/>
    <property type="project" value="TreeGrafter"/>
</dbReference>
<evidence type="ECO:0000259" key="2">
    <source>
        <dbReference type="Pfam" id="PF25342"/>
    </source>
</evidence>
<keyword evidence="1" id="KW-1133">Transmembrane helix</keyword>
<dbReference type="OrthoDB" id="69177at2759"/>